<protein>
    <submittedName>
        <fullName evidence="5">Arsenate reductase ArsC</fullName>
        <ecNumber evidence="5">1.20.4.4</ecNumber>
    </submittedName>
</protein>
<dbReference type="PANTHER" id="PTHR43428">
    <property type="entry name" value="ARSENATE REDUCTASE"/>
    <property type="match status" value="1"/>
</dbReference>
<evidence type="ECO:0000313" key="6">
    <source>
        <dbReference type="Proteomes" id="UP001596425"/>
    </source>
</evidence>
<gene>
    <name evidence="5" type="ORF">ACFQBM_20575</name>
</gene>
<dbReference type="EC" id="1.20.4.4" evidence="5"/>
<dbReference type="PRINTS" id="PR00719">
    <property type="entry name" value="LMWPTPASE"/>
</dbReference>
<sequence length="140" mass="15811">MKKRVLFLCVGNSARSQMGEALLRHQAGEHFEVYSAGTAPEDVDPRAIEALDKQGVSTAGLYSKPIEVFAEQEFDFVITLCNKAHRECQPLAGVHELIAWDFADPKTRPCPRPFETTLRELGERIKMFALVQTRELHRSL</sequence>
<comment type="caution">
    <text evidence="5">The sequence shown here is derived from an EMBL/GenBank/DDBJ whole genome shotgun (WGS) entry which is preliminary data.</text>
</comment>
<keyword evidence="2" id="KW-0378">Hydrolase</keyword>
<keyword evidence="6" id="KW-1185">Reference proteome</keyword>
<proteinExistence type="inferred from homology"/>
<dbReference type="CDD" id="cd16345">
    <property type="entry name" value="LMWP_ArsC"/>
    <property type="match status" value="1"/>
</dbReference>
<evidence type="ECO:0000256" key="3">
    <source>
        <dbReference type="ARBA" id="ARBA00022849"/>
    </source>
</evidence>
<evidence type="ECO:0000256" key="2">
    <source>
        <dbReference type="ARBA" id="ARBA00022801"/>
    </source>
</evidence>
<dbReference type="PANTHER" id="PTHR43428:SF1">
    <property type="entry name" value="ARSENATE REDUCTASE"/>
    <property type="match status" value="1"/>
</dbReference>
<dbReference type="InterPro" id="IPR017867">
    <property type="entry name" value="Tyr_phospatase_low_mol_wt"/>
</dbReference>
<keyword evidence="3" id="KW-0059">Arsenical resistance</keyword>
<comment type="similarity">
    <text evidence="1">Belongs to the low molecular weight phosphotyrosine protein phosphatase family.</text>
</comment>
<feature type="domain" description="Phosphotyrosine protein phosphatase I" evidence="4">
    <location>
        <begin position="3"/>
        <end position="131"/>
    </location>
</feature>
<dbReference type="Proteomes" id="UP001596425">
    <property type="component" value="Unassembled WGS sequence"/>
</dbReference>
<reference evidence="6" key="1">
    <citation type="journal article" date="2019" name="Int. J. Syst. Evol. Microbiol.">
        <title>The Global Catalogue of Microorganisms (GCM) 10K type strain sequencing project: providing services to taxonomists for standard genome sequencing and annotation.</title>
        <authorList>
            <consortium name="The Broad Institute Genomics Platform"/>
            <consortium name="The Broad Institute Genome Sequencing Center for Infectious Disease"/>
            <person name="Wu L."/>
            <person name="Ma J."/>
        </authorList>
    </citation>
    <scope>NUCLEOTIDE SEQUENCE [LARGE SCALE GENOMIC DNA]</scope>
    <source>
        <strain evidence="6">CGMCC 1.13718</strain>
    </source>
</reference>
<evidence type="ECO:0000313" key="5">
    <source>
        <dbReference type="EMBL" id="MFC6635671.1"/>
    </source>
</evidence>
<evidence type="ECO:0000256" key="1">
    <source>
        <dbReference type="ARBA" id="ARBA00011063"/>
    </source>
</evidence>
<dbReference type="GO" id="GO:0030612">
    <property type="term" value="F:arsenate reductase (thioredoxin) activity"/>
    <property type="evidence" value="ECO:0007669"/>
    <property type="project" value="UniProtKB-EC"/>
</dbReference>
<dbReference type="InterPro" id="IPR023485">
    <property type="entry name" value="Ptyr_pPase"/>
</dbReference>
<evidence type="ECO:0000259" key="4">
    <source>
        <dbReference type="SMART" id="SM00226"/>
    </source>
</evidence>
<dbReference type="SMART" id="SM00226">
    <property type="entry name" value="LMWPc"/>
    <property type="match status" value="1"/>
</dbReference>
<dbReference type="RefSeq" id="WP_193192579.1">
    <property type="nucleotide sequence ID" value="NZ_JBHSVR010000001.1"/>
</dbReference>
<name>A0ABW1YSD4_9GAMM</name>
<dbReference type="Gene3D" id="3.40.50.2300">
    <property type="match status" value="1"/>
</dbReference>
<dbReference type="Pfam" id="PF01451">
    <property type="entry name" value="LMWPc"/>
    <property type="match status" value="1"/>
</dbReference>
<dbReference type="InterPro" id="IPR036196">
    <property type="entry name" value="Ptyr_pPase_sf"/>
</dbReference>
<accession>A0ABW1YSD4</accession>
<dbReference type="EMBL" id="JBHSVR010000001">
    <property type="protein sequence ID" value="MFC6635671.1"/>
    <property type="molecule type" value="Genomic_DNA"/>
</dbReference>
<keyword evidence="5" id="KW-0560">Oxidoreductase</keyword>
<dbReference type="SUPFAM" id="SSF52788">
    <property type="entry name" value="Phosphotyrosine protein phosphatases I"/>
    <property type="match status" value="1"/>
</dbReference>
<organism evidence="5 6">
    <name type="scientific">Microbulbifer taiwanensis</name>
    <dbReference type="NCBI Taxonomy" id="986746"/>
    <lineage>
        <taxon>Bacteria</taxon>
        <taxon>Pseudomonadati</taxon>
        <taxon>Pseudomonadota</taxon>
        <taxon>Gammaproteobacteria</taxon>
        <taxon>Cellvibrionales</taxon>
        <taxon>Microbulbiferaceae</taxon>
        <taxon>Microbulbifer</taxon>
    </lineage>
</organism>